<accession>A0ACD3QUS6</accession>
<keyword evidence="2" id="KW-1185">Reference proteome</keyword>
<comment type="caution">
    <text evidence="1">The sequence shown here is derived from an EMBL/GenBank/DDBJ whole genome shotgun (WGS) entry which is preliminary data.</text>
</comment>
<dbReference type="Proteomes" id="UP000793456">
    <property type="component" value="Chromosome XIV"/>
</dbReference>
<protein>
    <submittedName>
        <fullName evidence="1">Uncharacterized protein</fullName>
    </submittedName>
</protein>
<dbReference type="EMBL" id="CM011687">
    <property type="protein sequence ID" value="TMS10991.1"/>
    <property type="molecule type" value="Genomic_DNA"/>
</dbReference>
<evidence type="ECO:0000313" key="2">
    <source>
        <dbReference type="Proteomes" id="UP000793456"/>
    </source>
</evidence>
<proteinExistence type="predicted"/>
<sequence length="1392" mass="157014">MQCTPESNLYHESCKGQEHCYDDCSDSGYSGLFHSPQSSSGADSCRSLSPVEFNETPKENLRLSVTPKERTRGPVRFLSKDSRGVQRPSAVSWCETPKRDSSLRHRLQMCRPTTAVKNDNTRSPCTRKTESSIWLSASFDSLDTVTGALASSTLKLQQDLPLSGRKRRLFFMQVRTSTLEDGKLNSGCLSTFERRGSLSDADFSESISASDQVTVETPCFSKFLPGSSKENSQSPISGVRKNLYDSSSVLCTPSSTHTPKYIRSVSQDSGFGSLTLDKSQDSSVDHDGSFQELLLSVSRGNSETPNLPETKWHSRLQRQHRLSTLKEGGSQSEEDPTDRKHVHLHQCHSHSKEDEVFVDSATPHSGLSFKCGNSMTSDSFASTKQDYATPLRATTTKPENMTPFGTAPGNPDVTPLRTTPVNLSLTPALQLVHAMCQQKAQMFVGQSPSLKEQLKSTAALTETPVAFRTTMPLAGLIGRKMGLGKVDILTELKKRNLRHILAFTLSHLAPESIYRCGQVCKSWNEIIQQDKRARFKRTAHLSEVEAALELGGAVHVPDAETRLTLSKRSALKTVQAQSRTSSYCTPQSGNSTLTSLQRSSSGKREKFLEVAKTLFNDECLKPCPRCEHPARCHSVKGEGVCSRADCGFQFCTACLCAFHGSRECGSQSSFPESLLYNQETGLFEVASGAAELVSRRIRSVLSRSKSQLTGDPKALTRTPPVDNHYTICCLDREQGIQWIMKERLPFFLRSDCYNEYRLAKLLFQWDSHLSIQRRKGNSVRTTLSAPQLCLSSQFNKESNKLKVLTYSHSQESISAKRALPAGKSEDEHLQESSSKNYDSSLQLEHLAAEVVKQVLNNALNVMDGQSQANTLDCFSKSADETNCTSTDSSCECKDRWCLADEGREKLEEKKEKVQEVRRGVGVEEKTEWFKKNWEVGSRGTDQKNVLDICCHGACCHGNRPGLDEFKEFLRGMPGEKLLNLWMDIERLKATQNRERKNRYLTLMRSWYLLSGSQSSLHVELLSRLGLTTSPCWTEEKLCSVQPFLTESLLHYWVPRFWTSQSIQEDRDDSPHLMLWTEWCVSPLSGTQPHHASMTLPPLHPDTCLLQSPQAVHIQLYSRRGQSPGCRRMEKMLQALFVDSCAGLYFTNFCEQSGNQLWENAVYFWSDLQHYRELFYQDGLDPYRVQREAQLLYSTYLFSSARRSIAVDEEIRREVYDRMMPAFEELFDNVEEHTLNILLEPWTLLVSRGKESFQKVCVQEEMRCVDSQEYRELQSLYEESERRLNQVEQCGSMLFPSSFTPSTPLSKGLRASDSWSRVSPNYQGYRLGSLLRHRHEIGHFMSFLQNQGYQHPSVMLVGSGAVQEDFSEGQSCQTGEVISYCNQIPQQEVLLWL</sequence>
<organism evidence="1 2">
    <name type="scientific">Larimichthys crocea</name>
    <name type="common">Large yellow croaker</name>
    <name type="synonym">Pseudosciaena crocea</name>
    <dbReference type="NCBI Taxonomy" id="215358"/>
    <lineage>
        <taxon>Eukaryota</taxon>
        <taxon>Metazoa</taxon>
        <taxon>Chordata</taxon>
        <taxon>Craniata</taxon>
        <taxon>Vertebrata</taxon>
        <taxon>Euteleostomi</taxon>
        <taxon>Actinopterygii</taxon>
        <taxon>Neopterygii</taxon>
        <taxon>Teleostei</taxon>
        <taxon>Neoteleostei</taxon>
        <taxon>Acanthomorphata</taxon>
        <taxon>Eupercaria</taxon>
        <taxon>Sciaenidae</taxon>
        <taxon>Larimichthys</taxon>
    </lineage>
</organism>
<gene>
    <name evidence="1" type="ORF">E3U43_019984</name>
</gene>
<evidence type="ECO:0000313" key="1">
    <source>
        <dbReference type="EMBL" id="TMS10991.1"/>
    </source>
</evidence>
<name>A0ACD3QUS6_LARCR</name>
<reference evidence="1" key="1">
    <citation type="submission" date="2018-11" db="EMBL/GenBank/DDBJ databases">
        <title>The sequence and de novo assembly of Larimichthys crocea genome using PacBio and Hi-C technologies.</title>
        <authorList>
            <person name="Xu P."/>
            <person name="Chen B."/>
            <person name="Zhou Z."/>
            <person name="Ke Q."/>
            <person name="Wu Y."/>
            <person name="Bai H."/>
            <person name="Pu F."/>
        </authorList>
    </citation>
    <scope>NUCLEOTIDE SEQUENCE</scope>
    <source>
        <tissue evidence="1">Muscle</tissue>
    </source>
</reference>